<dbReference type="EMBL" id="MU794972">
    <property type="protein sequence ID" value="KAJ3814263.1"/>
    <property type="molecule type" value="Genomic_DNA"/>
</dbReference>
<proteinExistence type="predicted"/>
<gene>
    <name evidence="1" type="ORF">F5876DRAFT_33306</name>
</gene>
<protein>
    <submittedName>
        <fullName evidence="1">Uncharacterized protein</fullName>
    </submittedName>
</protein>
<organism evidence="1 2">
    <name type="scientific">Lentinula aff. lateritia</name>
    <dbReference type="NCBI Taxonomy" id="2804960"/>
    <lineage>
        <taxon>Eukaryota</taxon>
        <taxon>Fungi</taxon>
        <taxon>Dikarya</taxon>
        <taxon>Basidiomycota</taxon>
        <taxon>Agaricomycotina</taxon>
        <taxon>Agaricomycetes</taxon>
        <taxon>Agaricomycetidae</taxon>
        <taxon>Agaricales</taxon>
        <taxon>Marasmiineae</taxon>
        <taxon>Omphalotaceae</taxon>
        <taxon>Lentinula</taxon>
    </lineage>
</organism>
<accession>A0ACC1UBR3</accession>
<evidence type="ECO:0000313" key="2">
    <source>
        <dbReference type="Proteomes" id="UP001163835"/>
    </source>
</evidence>
<name>A0ACC1UBR3_9AGAR</name>
<evidence type="ECO:0000313" key="1">
    <source>
        <dbReference type="EMBL" id="KAJ3814263.1"/>
    </source>
</evidence>
<comment type="caution">
    <text evidence="1">The sequence shown here is derived from an EMBL/GenBank/DDBJ whole genome shotgun (WGS) entry which is preliminary data.</text>
</comment>
<dbReference type="Proteomes" id="UP001163835">
    <property type="component" value="Unassembled WGS sequence"/>
</dbReference>
<sequence length="83" mass="10170">MHALWGRWIMMNRRRFIQDYLVGTIDFVDQHWMMIHKAAGWSALRYWLIMLMANRYLQASGVAQVLKHYEEKTGMKYWYKNNV</sequence>
<keyword evidence="2" id="KW-1185">Reference proteome</keyword>
<reference evidence="1" key="1">
    <citation type="submission" date="2022-09" db="EMBL/GenBank/DDBJ databases">
        <title>A Global Phylogenomic Analysis of the Shiitake Genus Lentinula.</title>
        <authorList>
            <consortium name="DOE Joint Genome Institute"/>
            <person name="Sierra-Patev S."/>
            <person name="Min B."/>
            <person name="Naranjo-Ortiz M."/>
            <person name="Looney B."/>
            <person name="Konkel Z."/>
            <person name="Slot J.C."/>
            <person name="Sakamoto Y."/>
            <person name="Steenwyk J.L."/>
            <person name="Rokas A."/>
            <person name="Carro J."/>
            <person name="Camarero S."/>
            <person name="Ferreira P."/>
            <person name="Molpeceres G."/>
            <person name="Ruiz-Duenas F.J."/>
            <person name="Serrano A."/>
            <person name="Henrissat B."/>
            <person name="Drula E."/>
            <person name="Hughes K.W."/>
            <person name="Mata J.L."/>
            <person name="Ishikawa N.K."/>
            <person name="Vargas-Isla R."/>
            <person name="Ushijima S."/>
            <person name="Smith C.A."/>
            <person name="Ahrendt S."/>
            <person name="Andreopoulos W."/>
            <person name="He G."/>
            <person name="Labutti K."/>
            <person name="Lipzen A."/>
            <person name="Ng V."/>
            <person name="Riley R."/>
            <person name="Sandor L."/>
            <person name="Barry K."/>
            <person name="Martinez A.T."/>
            <person name="Xiao Y."/>
            <person name="Gibbons J.G."/>
            <person name="Terashima K."/>
            <person name="Grigoriev I.V."/>
            <person name="Hibbett D.S."/>
        </authorList>
    </citation>
    <scope>NUCLEOTIDE SEQUENCE</scope>
    <source>
        <strain evidence="1">TMI1499</strain>
    </source>
</reference>